<evidence type="ECO:0000259" key="2">
    <source>
        <dbReference type="Pfam" id="PF01656"/>
    </source>
</evidence>
<evidence type="ECO:0000313" key="3">
    <source>
        <dbReference type="EMBL" id="RKM98766.1"/>
    </source>
</evidence>
<dbReference type="PANTHER" id="PTHR43384">
    <property type="entry name" value="SEPTUM SITE-DETERMINING PROTEIN MIND HOMOLOG, CHLOROPLASTIC-RELATED"/>
    <property type="match status" value="1"/>
</dbReference>
<dbReference type="Proteomes" id="UP000028058">
    <property type="component" value="Unassembled WGS sequence"/>
</dbReference>
<dbReference type="GO" id="GO:0005829">
    <property type="term" value="C:cytosol"/>
    <property type="evidence" value="ECO:0007669"/>
    <property type="project" value="TreeGrafter"/>
</dbReference>
<dbReference type="InterPro" id="IPR050625">
    <property type="entry name" value="ParA/MinD_ATPase"/>
</dbReference>
<dbReference type="RefSeq" id="WP_043460020.1">
    <property type="nucleotide sequence ID" value="NZ_CP134822.1"/>
</dbReference>
<dbReference type="GO" id="GO:0005524">
    <property type="term" value="F:ATP binding"/>
    <property type="evidence" value="ECO:0007669"/>
    <property type="project" value="TreeGrafter"/>
</dbReference>
<comment type="caution">
    <text evidence="3">The sequence shown here is derived from an EMBL/GenBank/DDBJ whole genome shotgun (WGS) entry which is preliminary data.</text>
</comment>
<feature type="region of interest" description="Disordered" evidence="1">
    <location>
        <begin position="1"/>
        <end position="81"/>
    </location>
</feature>
<proteinExistence type="predicted"/>
<dbReference type="SUPFAM" id="SSF52540">
    <property type="entry name" value="P-loop containing nucleoside triphosphate hydrolases"/>
    <property type="match status" value="1"/>
</dbReference>
<reference evidence="3 4" key="1">
    <citation type="journal article" date="2014" name="Genome Announc.">
        <title>Draft Genome Sequence of Streptomyces fradiae ATCC 19609, a Strain Highly Sensitive to Antibiotics.</title>
        <authorList>
            <person name="Bekker O.B."/>
            <person name="Klimina K.M."/>
            <person name="Vatlin A.A."/>
            <person name="Zakharevich N.V."/>
            <person name="Kasianov A.S."/>
            <person name="Danilenko V.N."/>
        </authorList>
    </citation>
    <scope>NUCLEOTIDE SEQUENCE [LARGE SCALE GENOMIC DNA]</scope>
    <source>
        <strain evidence="3 4">ATCC 19609</strain>
    </source>
</reference>
<feature type="domain" description="CobQ/CobB/MinD/ParA nucleotide binding" evidence="2">
    <location>
        <begin position="139"/>
        <end position="182"/>
    </location>
</feature>
<feature type="compositionally biased region" description="Low complexity" evidence="1">
    <location>
        <begin position="20"/>
        <end position="41"/>
    </location>
</feature>
<dbReference type="PANTHER" id="PTHR43384:SF14">
    <property type="entry name" value="ESX-1 SECRETION-ASSOCIATED PROTEIN ESPI"/>
    <property type="match status" value="1"/>
</dbReference>
<accession>A0A3R7EY63</accession>
<evidence type="ECO:0000256" key="1">
    <source>
        <dbReference type="SAM" id="MobiDB-lite"/>
    </source>
</evidence>
<gene>
    <name evidence="3" type="ORF">SFRA_000400</name>
</gene>
<dbReference type="Pfam" id="PF01656">
    <property type="entry name" value="CbiA"/>
    <property type="match status" value="1"/>
</dbReference>
<protein>
    <recommendedName>
        <fullName evidence="2">CobQ/CobB/MinD/ParA nucleotide binding domain-containing protein</fullName>
    </recommendedName>
</protein>
<dbReference type="GO" id="GO:0016887">
    <property type="term" value="F:ATP hydrolysis activity"/>
    <property type="evidence" value="ECO:0007669"/>
    <property type="project" value="TreeGrafter"/>
</dbReference>
<dbReference type="InterPro" id="IPR002586">
    <property type="entry name" value="CobQ/CobB/MinD/ParA_Nub-bd_dom"/>
</dbReference>
<dbReference type="GO" id="GO:0009898">
    <property type="term" value="C:cytoplasmic side of plasma membrane"/>
    <property type="evidence" value="ECO:0007669"/>
    <property type="project" value="TreeGrafter"/>
</dbReference>
<dbReference type="Gene3D" id="3.40.50.300">
    <property type="entry name" value="P-loop containing nucleotide triphosphate hydrolases"/>
    <property type="match status" value="1"/>
</dbReference>
<dbReference type="AlphaFoldDB" id="A0A3R7EY63"/>
<organism evidence="3 4">
    <name type="scientific">Streptomyces xinghaiensis</name>
    <dbReference type="NCBI Taxonomy" id="1038928"/>
    <lineage>
        <taxon>Bacteria</taxon>
        <taxon>Bacillati</taxon>
        <taxon>Actinomycetota</taxon>
        <taxon>Actinomycetes</taxon>
        <taxon>Kitasatosporales</taxon>
        <taxon>Streptomycetaceae</taxon>
        <taxon>Streptomyces</taxon>
    </lineage>
</organism>
<dbReference type="GO" id="GO:0051782">
    <property type="term" value="P:negative regulation of cell division"/>
    <property type="evidence" value="ECO:0007669"/>
    <property type="project" value="TreeGrafter"/>
</dbReference>
<sequence length="382" mass="39929">MAGNDWQGDVLHQLSGAGAGQAQPAAAAAASPQQGHQAGPPETAGPGEQLQPRPEMSQFAQPRTAGEQTAAPRPAPVSVPVLNPDLARAQGKPRHGEPAAARVGRGLRKLAGSSAAAEVAAVTRVAQDLQQPITTGRQIVVTSIRGGAGKTTVAALLGRTFEHYRHDPVLLVEADPSLGTLPIRTGAETVRWTCGDLAQIIDPSMQLTDITGYLVQLPEGGWLLPGSQGTVGARLELAQYREVMVALRRYFGITVVDCETLPSELSRTALVAAQARVLVAPATPEGVTSTRAILDWMAGVPRPKLLPGTVVVLTSSAPHMTMDEEAAAAHLRLDGVEVVHLPYDRHLAAGGVIRTGMLGERTRAAATRLAAELLNRAVGGHR</sequence>
<keyword evidence="4" id="KW-1185">Reference proteome</keyword>
<dbReference type="EMBL" id="JNAD02000001">
    <property type="protein sequence ID" value="RKM98766.1"/>
    <property type="molecule type" value="Genomic_DNA"/>
</dbReference>
<dbReference type="OrthoDB" id="3425679at2"/>
<dbReference type="InterPro" id="IPR027417">
    <property type="entry name" value="P-loop_NTPase"/>
</dbReference>
<name>A0A3R7EY63_9ACTN</name>
<feature type="compositionally biased region" description="Low complexity" evidence="1">
    <location>
        <begin position="70"/>
        <end position="81"/>
    </location>
</feature>
<evidence type="ECO:0000313" key="4">
    <source>
        <dbReference type="Proteomes" id="UP000028058"/>
    </source>
</evidence>